<dbReference type="PANTHER" id="PTHR42928">
    <property type="entry name" value="TRICARBOXYLATE-BINDING PROTEIN"/>
    <property type="match status" value="1"/>
</dbReference>
<name>A0ABP8HJB6_9BURK</name>
<reference evidence="4" key="1">
    <citation type="journal article" date="2019" name="Int. J. Syst. Evol. Microbiol.">
        <title>The Global Catalogue of Microorganisms (GCM) 10K type strain sequencing project: providing services to taxonomists for standard genome sequencing and annotation.</title>
        <authorList>
            <consortium name="The Broad Institute Genomics Platform"/>
            <consortium name="The Broad Institute Genome Sequencing Center for Infectious Disease"/>
            <person name="Wu L."/>
            <person name="Ma J."/>
        </authorList>
    </citation>
    <scope>NUCLEOTIDE SEQUENCE [LARGE SCALE GENOMIC DNA]</scope>
    <source>
        <strain evidence="4">JCM 17666</strain>
    </source>
</reference>
<dbReference type="Pfam" id="PF03401">
    <property type="entry name" value="TctC"/>
    <property type="match status" value="1"/>
</dbReference>
<dbReference type="InterPro" id="IPR042100">
    <property type="entry name" value="Bug_dom1"/>
</dbReference>
<accession>A0ABP8HJB6</accession>
<dbReference type="Proteomes" id="UP001501671">
    <property type="component" value="Unassembled WGS sequence"/>
</dbReference>
<comment type="similarity">
    <text evidence="1">Belongs to the UPF0065 (bug) family.</text>
</comment>
<dbReference type="CDD" id="cd07012">
    <property type="entry name" value="PBP2_Bug_TTT"/>
    <property type="match status" value="1"/>
</dbReference>
<evidence type="ECO:0000256" key="1">
    <source>
        <dbReference type="ARBA" id="ARBA00006987"/>
    </source>
</evidence>
<keyword evidence="4" id="KW-1185">Reference proteome</keyword>
<dbReference type="RefSeq" id="WP_345251602.1">
    <property type="nucleotide sequence ID" value="NZ_BAABFO010000024.1"/>
</dbReference>
<gene>
    <name evidence="3" type="ORF">GCM10023144_39380</name>
</gene>
<keyword evidence="2" id="KW-0732">Signal</keyword>
<evidence type="ECO:0000313" key="3">
    <source>
        <dbReference type="EMBL" id="GAA4340124.1"/>
    </source>
</evidence>
<dbReference type="PIRSF" id="PIRSF017082">
    <property type="entry name" value="YflP"/>
    <property type="match status" value="1"/>
</dbReference>
<sequence length="329" mass="35365">MLESRTSFAPTRRHFVLAAALAAVAGPAVAQQNDGTPITIVVGYAAGNAADVLARVVGARLSQELNASVVVENRPGANARIAIQALKNAPPDGKTMLFNTSSAMFLTPLIFKNLPYDVDKDFAPIANIGNNQIAMTVQAHAPYKNLKEFAAWLKQHPEKAQFGNEGVGSPGHLMGLQLGIAAGVPMTFVPYKVGGQMLSDQISGQITSATWALPSVYEQHKAGKLRIIGIAGPERSSIAPELPTFKEQGFDVEIISSYGAYFRAGTPKPLVDRMSAALVAAIKDPAVQKRLRELGVDPTGYGTAEFEKIIVDDRKRWRKMVDETHFSVE</sequence>
<dbReference type="InterPro" id="IPR005064">
    <property type="entry name" value="BUG"/>
</dbReference>
<feature type="signal peptide" evidence="2">
    <location>
        <begin position="1"/>
        <end position="30"/>
    </location>
</feature>
<dbReference type="PANTHER" id="PTHR42928:SF5">
    <property type="entry name" value="BLR1237 PROTEIN"/>
    <property type="match status" value="1"/>
</dbReference>
<dbReference type="SUPFAM" id="SSF53850">
    <property type="entry name" value="Periplasmic binding protein-like II"/>
    <property type="match status" value="1"/>
</dbReference>
<dbReference type="EMBL" id="BAABFO010000024">
    <property type="protein sequence ID" value="GAA4340124.1"/>
    <property type="molecule type" value="Genomic_DNA"/>
</dbReference>
<comment type="caution">
    <text evidence="3">The sequence shown here is derived from an EMBL/GenBank/DDBJ whole genome shotgun (WGS) entry which is preliminary data.</text>
</comment>
<evidence type="ECO:0000313" key="4">
    <source>
        <dbReference type="Proteomes" id="UP001501671"/>
    </source>
</evidence>
<organism evidence="3 4">
    <name type="scientific">Pigmentiphaga soli</name>
    <dbReference type="NCBI Taxonomy" id="1007095"/>
    <lineage>
        <taxon>Bacteria</taxon>
        <taxon>Pseudomonadati</taxon>
        <taxon>Pseudomonadota</taxon>
        <taxon>Betaproteobacteria</taxon>
        <taxon>Burkholderiales</taxon>
        <taxon>Alcaligenaceae</taxon>
        <taxon>Pigmentiphaga</taxon>
    </lineage>
</organism>
<dbReference type="Gene3D" id="3.40.190.150">
    <property type="entry name" value="Bordetella uptake gene, domain 1"/>
    <property type="match status" value="1"/>
</dbReference>
<proteinExistence type="inferred from homology"/>
<feature type="chain" id="PRO_5045077724" evidence="2">
    <location>
        <begin position="31"/>
        <end position="329"/>
    </location>
</feature>
<dbReference type="Gene3D" id="3.40.190.10">
    <property type="entry name" value="Periplasmic binding protein-like II"/>
    <property type="match status" value="1"/>
</dbReference>
<evidence type="ECO:0000256" key="2">
    <source>
        <dbReference type="SAM" id="SignalP"/>
    </source>
</evidence>
<protein>
    <submittedName>
        <fullName evidence="3">Bug family tripartite tricarboxylate transporter substrate binding protein</fullName>
    </submittedName>
</protein>